<dbReference type="PANTHER" id="PTHR10509:SF14">
    <property type="entry name" value="CAFFEOYL-COA O-METHYLTRANSFERASE 3-RELATED"/>
    <property type="match status" value="1"/>
</dbReference>
<dbReference type="InterPro" id="IPR002935">
    <property type="entry name" value="SAM_O-MeTrfase"/>
</dbReference>
<keyword evidence="3" id="KW-0949">S-adenosyl-L-methionine</keyword>
<dbReference type="InterPro" id="IPR029063">
    <property type="entry name" value="SAM-dependent_MTases_sf"/>
</dbReference>
<dbReference type="SUPFAM" id="SSF53335">
    <property type="entry name" value="S-adenosyl-L-methionine-dependent methyltransferases"/>
    <property type="match status" value="1"/>
</dbReference>
<evidence type="ECO:0000256" key="1">
    <source>
        <dbReference type="ARBA" id="ARBA00022603"/>
    </source>
</evidence>
<keyword evidence="5" id="KW-1185">Reference proteome</keyword>
<evidence type="ECO:0000256" key="2">
    <source>
        <dbReference type="ARBA" id="ARBA00022679"/>
    </source>
</evidence>
<evidence type="ECO:0000313" key="4">
    <source>
        <dbReference type="EMBL" id="GGN91550.1"/>
    </source>
</evidence>
<comment type="caution">
    <text evidence="4">The sequence shown here is derived from an EMBL/GenBank/DDBJ whole genome shotgun (WGS) entry which is preliminary data.</text>
</comment>
<evidence type="ECO:0000313" key="5">
    <source>
        <dbReference type="Proteomes" id="UP000606653"/>
    </source>
</evidence>
<organism evidence="4 5">
    <name type="scientific">Saccharibacillus kuerlensis</name>
    <dbReference type="NCBI Taxonomy" id="459527"/>
    <lineage>
        <taxon>Bacteria</taxon>
        <taxon>Bacillati</taxon>
        <taxon>Bacillota</taxon>
        <taxon>Bacilli</taxon>
        <taxon>Bacillales</taxon>
        <taxon>Paenibacillaceae</taxon>
        <taxon>Saccharibacillus</taxon>
    </lineage>
</organism>
<dbReference type="Pfam" id="PF01596">
    <property type="entry name" value="Methyltransf_3"/>
    <property type="match status" value="1"/>
</dbReference>
<dbReference type="Gene3D" id="3.40.50.150">
    <property type="entry name" value="Vaccinia Virus protein VP39"/>
    <property type="match status" value="1"/>
</dbReference>
<dbReference type="PROSITE" id="PS51682">
    <property type="entry name" value="SAM_OMT_I"/>
    <property type="match status" value="1"/>
</dbReference>
<accession>A0ABQ2KSQ7</accession>
<evidence type="ECO:0000256" key="3">
    <source>
        <dbReference type="ARBA" id="ARBA00022691"/>
    </source>
</evidence>
<protein>
    <submittedName>
        <fullName evidence="4">O-methyltransferase</fullName>
    </submittedName>
</protein>
<keyword evidence="1" id="KW-0489">Methyltransferase</keyword>
<sequence length="219" mass="23783">MMNVQQTDAAAAEAYMESLANEDELLLKIKRVIRESGMPEVSVAAGYGKMLTLLTQLSGAKHILEIGALGGYSGVCMARGMAEGGTLTSLELKPEYAEVAARHLEEAGFGGQVRYLVGPATEGLEILKAEGRKFDFFFIDADKLNYLNYLDAALEMAEPGALIVADNLLLRGRTLNRERNGPAILTVREFNRRMSEDPRLIGTLLPAYDGLAIAMVKKA</sequence>
<dbReference type="Proteomes" id="UP000606653">
    <property type="component" value="Unassembled WGS sequence"/>
</dbReference>
<proteinExistence type="predicted"/>
<dbReference type="EMBL" id="BMLN01000001">
    <property type="protein sequence ID" value="GGN91550.1"/>
    <property type="molecule type" value="Genomic_DNA"/>
</dbReference>
<dbReference type="InterPro" id="IPR050362">
    <property type="entry name" value="Cation-dep_OMT"/>
</dbReference>
<keyword evidence="2" id="KW-0808">Transferase</keyword>
<name>A0ABQ2KSQ7_9BACL</name>
<gene>
    <name evidence="4" type="ORF">GCM10010969_03350</name>
</gene>
<reference evidence="5" key="1">
    <citation type="journal article" date="2019" name="Int. J. Syst. Evol. Microbiol.">
        <title>The Global Catalogue of Microorganisms (GCM) 10K type strain sequencing project: providing services to taxonomists for standard genome sequencing and annotation.</title>
        <authorList>
            <consortium name="The Broad Institute Genomics Platform"/>
            <consortium name="The Broad Institute Genome Sequencing Center for Infectious Disease"/>
            <person name="Wu L."/>
            <person name="Ma J."/>
        </authorList>
    </citation>
    <scope>NUCLEOTIDE SEQUENCE [LARGE SCALE GENOMIC DNA]</scope>
    <source>
        <strain evidence="5">CGMCC 1.6964</strain>
    </source>
</reference>
<dbReference type="PANTHER" id="PTHR10509">
    <property type="entry name" value="O-METHYLTRANSFERASE-RELATED"/>
    <property type="match status" value="1"/>
</dbReference>
<dbReference type="RefSeq" id="WP_018975270.1">
    <property type="nucleotide sequence ID" value="NZ_BMLN01000001.1"/>
</dbReference>